<dbReference type="InterPro" id="IPR052594">
    <property type="entry name" value="J_domain-containing_protein"/>
</dbReference>
<dbReference type="InterPro" id="IPR001623">
    <property type="entry name" value="DnaJ_domain"/>
</dbReference>
<feature type="region of interest" description="Disordered" evidence="2">
    <location>
        <begin position="243"/>
        <end position="342"/>
    </location>
</feature>
<dbReference type="EMBL" id="CAJOBQ010000103">
    <property type="protein sequence ID" value="CAF4257147.1"/>
    <property type="molecule type" value="Genomic_DNA"/>
</dbReference>
<feature type="compositionally biased region" description="Low complexity" evidence="2">
    <location>
        <begin position="245"/>
        <end position="271"/>
    </location>
</feature>
<dbReference type="GO" id="GO:0005634">
    <property type="term" value="C:nucleus"/>
    <property type="evidence" value="ECO:0007669"/>
    <property type="project" value="TreeGrafter"/>
</dbReference>
<evidence type="ECO:0000313" key="9">
    <source>
        <dbReference type="EMBL" id="CAF4283410.1"/>
    </source>
</evidence>
<dbReference type="SMART" id="SM00271">
    <property type="entry name" value="DnaJ"/>
    <property type="match status" value="1"/>
</dbReference>
<organism evidence="5 12">
    <name type="scientific">Rotaria socialis</name>
    <dbReference type="NCBI Taxonomy" id="392032"/>
    <lineage>
        <taxon>Eukaryota</taxon>
        <taxon>Metazoa</taxon>
        <taxon>Spiralia</taxon>
        <taxon>Gnathifera</taxon>
        <taxon>Rotifera</taxon>
        <taxon>Eurotatoria</taxon>
        <taxon>Bdelloidea</taxon>
        <taxon>Philodinida</taxon>
        <taxon>Philodinidae</taxon>
        <taxon>Rotaria</taxon>
    </lineage>
</organism>
<dbReference type="EMBL" id="CAJNYV010004878">
    <property type="protein sequence ID" value="CAF3704382.1"/>
    <property type="molecule type" value="Genomic_DNA"/>
</dbReference>
<dbReference type="InterPro" id="IPR056453">
    <property type="entry name" value="HTH_DNAJC9"/>
</dbReference>
<evidence type="ECO:0000313" key="4">
    <source>
        <dbReference type="EMBL" id="CAF3246179.1"/>
    </source>
</evidence>
<comment type="caution">
    <text evidence="5">The sequence shown here is derived from an EMBL/GenBank/DDBJ whole genome shotgun (WGS) entry which is preliminary data.</text>
</comment>
<feature type="compositionally biased region" description="Basic residues" evidence="2">
    <location>
        <begin position="312"/>
        <end position="342"/>
    </location>
</feature>
<dbReference type="EMBL" id="CAJOBP010001423">
    <property type="protein sequence ID" value="CAF4283410.1"/>
    <property type="molecule type" value="Genomic_DNA"/>
</dbReference>
<dbReference type="EMBL" id="CAJNXB010002433">
    <property type="protein sequence ID" value="CAF3246179.1"/>
    <property type="molecule type" value="Genomic_DNA"/>
</dbReference>
<dbReference type="Pfam" id="PF23302">
    <property type="entry name" value="HTH_DNAJC9"/>
    <property type="match status" value="1"/>
</dbReference>
<evidence type="ECO:0000313" key="5">
    <source>
        <dbReference type="EMBL" id="CAF3308351.1"/>
    </source>
</evidence>
<dbReference type="SUPFAM" id="SSF46565">
    <property type="entry name" value="Chaperone J-domain"/>
    <property type="match status" value="1"/>
</dbReference>
<dbReference type="GO" id="GO:0005737">
    <property type="term" value="C:cytoplasm"/>
    <property type="evidence" value="ECO:0007669"/>
    <property type="project" value="TreeGrafter"/>
</dbReference>
<dbReference type="PANTHER" id="PTHR44144">
    <property type="entry name" value="DNAJ HOMOLOG SUBFAMILY C MEMBER 9"/>
    <property type="match status" value="1"/>
</dbReference>
<proteinExistence type="predicted"/>
<dbReference type="Proteomes" id="UP000663833">
    <property type="component" value="Unassembled WGS sequence"/>
</dbReference>
<feature type="coiled-coil region" evidence="1">
    <location>
        <begin position="186"/>
        <end position="220"/>
    </location>
</feature>
<feature type="domain" description="J" evidence="3">
    <location>
        <begin position="19"/>
        <end position="86"/>
    </location>
</feature>
<dbReference type="Proteomes" id="UP000663873">
    <property type="component" value="Unassembled WGS sequence"/>
</dbReference>
<dbReference type="Proteomes" id="UP000663869">
    <property type="component" value="Unassembled WGS sequence"/>
</dbReference>
<dbReference type="OrthoDB" id="110024at2759"/>
<dbReference type="InterPro" id="IPR036869">
    <property type="entry name" value="J_dom_sf"/>
</dbReference>
<evidence type="ECO:0000313" key="12">
    <source>
        <dbReference type="Proteomes" id="UP000663869"/>
    </source>
</evidence>
<evidence type="ECO:0000259" key="3">
    <source>
        <dbReference type="PROSITE" id="PS50076"/>
    </source>
</evidence>
<dbReference type="Pfam" id="PF00226">
    <property type="entry name" value="DnaJ"/>
    <property type="match status" value="1"/>
</dbReference>
<evidence type="ECO:0000313" key="6">
    <source>
        <dbReference type="EMBL" id="CAF3437307.1"/>
    </source>
</evidence>
<dbReference type="PANTHER" id="PTHR44144:SF1">
    <property type="entry name" value="DNAJ HOMOLOG SUBFAMILY C MEMBER 9"/>
    <property type="match status" value="1"/>
</dbReference>
<dbReference type="AlphaFoldDB" id="A0A817T415"/>
<reference evidence="5" key="1">
    <citation type="submission" date="2021-02" db="EMBL/GenBank/DDBJ databases">
        <authorList>
            <person name="Nowell W R."/>
        </authorList>
    </citation>
    <scope>NUCLEOTIDE SEQUENCE</scope>
</reference>
<sequence>MPVQRGLAKECQQHFQTTNLYEIFSIPRTATDAQVKKAYRQLALRYHPDRTDIDQKEEAKTKFQIIGKVYATLSDEEKRKIYDDTGAMDDDDLNMGVNDWYDYCKKMFRKVTKNDLVEFENKYKGSDEEKNDLKRIYVEVVGDMDQIFERHLLTCLEDEDRLRSMIDQMIEDNEVPPFDAYTKETKAKRNKRHRKLTKEAAEAEKLMKELNIGNDDASLERAIQLRQQQRASSSFYDQLLEKYGSKTNNGNKKRGSSSLNNNKSKKTSINNHGKRAAKTDDEDEDDEEEEEEEEGEDIDTSETLTDDGDVRPKRKASSKKHGTTMKKTRRPATSNKRRKVSH</sequence>
<dbReference type="InterPro" id="IPR018253">
    <property type="entry name" value="DnaJ_domain_CS"/>
</dbReference>
<evidence type="ECO:0000313" key="8">
    <source>
        <dbReference type="EMBL" id="CAF4257147.1"/>
    </source>
</evidence>
<dbReference type="CDD" id="cd06257">
    <property type="entry name" value="DnaJ"/>
    <property type="match status" value="1"/>
</dbReference>
<keyword evidence="13" id="KW-1185">Reference proteome</keyword>
<dbReference type="Proteomes" id="UP000663838">
    <property type="component" value="Unassembled WGS sequence"/>
</dbReference>
<dbReference type="EMBL" id="CAJOBO010000797">
    <property type="protein sequence ID" value="CAF4291316.1"/>
    <property type="molecule type" value="Genomic_DNA"/>
</dbReference>
<dbReference type="Proteomes" id="UP000663862">
    <property type="component" value="Unassembled WGS sequence"/>
</dbReference>
<evidence type="ECO:0000313" key="13">
    <source>
        <dbReference type="Proteomes" id="UP000663873"/>
    </source>
</evidence>
<dbReference type="GO" id="GO:0031072">
    <property type="term" value="F:heat shock protein binding"/>
    <property type="evidence" value="ECO:0007669"/>
    <property type="project" value="TreeGrafter"/>
</dbReference>
<dbReference type="PROSITE" id="PS00636">
    <property type="entry name" value="DNAJ_1"/>
    <property type="match status" value="1"/>
</dbReference>
<evidence type="ECO:0000313" key="11">
    <source>
        <dbReference type="EMBL" id="CAF4487172.1"/>
    </source>
</evidence>
<accession>A0A817T415</accession>
<dbReference type="PRINTS" id="PR00625">
    <property type="entry name" value="JDOMAIN"/>
</dbReference>
<evidence type="ECO:0000256" key="1">
    <source>
        <dbReference type="SAM" id="Coils"/>
    </source>
</evidence>
<evidence type="ECO:0000313" key="7">
    <source>
        <dbReference type="EMBL" id="CAF3704382.1"/>
    </source>
</evidence>
<dbReference type="Proteomes" id="UP000663865">
    <property type="component" value="Unassembled WGS sequence"/>
</dbReference>
<protein>
    <recommendedName>
        <fullName evidence="3">J domain-containing protein</fullName>
    </recommendedName>
</protein>
<evidence type="ECO:0000313" key="10">
    <source>
        <dbReference type="EMBL" id="CAF4291316.1"/>
    </source>
</evidence>
<dbReference type="EMBL" id="CAJOBS010000073">
    <property type="protein sequence ID" value="CAF4487172.1"/>
    <property type="molecule type" value="Genomic_DNA"/>
</dbReference>
<dbReference type="Proteomes" id="UP000663851">
    <property type="component" value="Unassembled WGS sequence"/>
</dbReference>
<keyword evidence="1" id="KW-0175">Coiled coil</keyword>
<feature type="compositionally biased region" description="Acidic residues" evidence="2">
    <location>
        <begin position="280"/>
        <end position="307"/>
    </location>
</feature>
<dbReference type="EMBL" id="CAJNYD010002656">
    <property type="protein sequence ID" value="CAF3437307.1"/>
    <property type="molecule type" value="Genomic_DNA"/>
</dbReference>
<evidence type="ECO:0000256" key="2">
    <source>
        <dbReference type="SAM" id="MobiDB-lite"/>
    </source>
</evidence>
<dbReference type="PROSITE" id="PS50076">
    <property type="entry name" value="DNAJ_2"/>
    <property type="match status" value="1"/>
</dbReference>
<dbReference type="Gene3D" id="1.10.287.110">
    <property type="entry name" value="DnaJ domain"/>
    <property type="match status" value="1"/>
</dbReference>
<gene>
    <name evidence="5" type="ORF">FME351_LOCUS174</name>
    <name evidence="10" type="ORF">HFQ381_LOCUS12927</name>
    <name evidence="7" type="ORF">KIK155_LOCUS26882</name>
    <name evidence="6" type="ORF">LUA448_LOCUS20867</name>
    <name evidence="4" type="ORF">TIS948_LOCUS14931</name>
    <name evidence="11" type="ORF">TOA249_LOCUS2315</name>
    <name evidence="8" type="ORF">TSG867_LOCUS3464</name>
    <name evidence="9" type="ORF">UJA718_LOCUS11541</name>
</gene>
<dbReference type="EMBL" id="CAJNYU010000003">
    <property type="protein sequence ID" value="CAF3308351.1"/>
    <property type="molecule type" value="Genomic_DNA"/>
</dbReference>
<dbReference type="Proteomes" id="UP000663825">
    <property type="component" value="Unassembled WGS sequence"/>
</dbReference>
<name>A0A817T415_9BILA</name>